<sequence>MKYLLTTIMMLVSLSLSMSSCGKDNNLEPMSEIENNTNGTTNATGSKMKIIVGAAVFTATLNDNQSANAFKAMLPLSIKMEDLNANEKFYNFTGTLPTNASVGGNIQVGDIMLYGNNCLVIFYKGFNTSFSYTRLGKIDNVTGLVAALGSGDVNVRFELQ</sequence>
<name>A0ABV8P7B5_9SPHI</name>
<reference evidence="4" key="1">
    <citation type="journal article" date="2019" name="Int. J. Syst. Evol. Microbiol.">
        <title>The Global Catalogue of Microorganisms (GCM) 10K type strain sequencing project: providing services to taxonomists for standard genome sequencing and annotation.</title>
        <authorList>
            <consortium name="The Broad Institute Genomics Platform"/>
            <consortium name="The Broad Institute Genome Sequencing Center for Infectious Disease"/>
            <person name="Wu L."/>
            <person name="Ma J."/>
        </authorList>
    </citation>
    <scope>NUCLEOTIDE SEQUENCE [LARGE SCALE GENOMIC DNA]</scope>
    <source>
        <strain evidence="4">CCM 8691</strain>
    </source>
</reference>
<organism evidence="3 4">
    <name type="scientific">Pedobacter lithocola</name>
    <dbReference type="NCBI Taxonomy" id="1908239"/>
    <lineage>
        <taxon>Bacteria</taxon>
        <taxon>Pseudomonadati</taxon>
        <taxon>Bacteroidota</taxon>
        <taxon>Sphingobacteriia</taxon>
        <taxon>Sphingobacteriales</taxon>
        <taxon>Sphingobacteriaceae</taxon>
        <taxon>Pedobacter</taxon>
    </lineage>
</organism>
<evidence type="ECO:0000313" key="4">
    <source>
        <dbReference type="Proteomes" id="UP001595789"/>
    </source>
</evidence>
<keyword evidence="1" id="KW-0732">Signal</keyword>
<comment type="caution">
    <text evidence="3">The sequence shown here is derived from an EMBL/GenBank/DDBJ whole genome shotgun (WGS) entry which is preliminary data.</text>
</comment>
<dbReference type="EMBL" id="JBHSBW010000007">
    <property type="protein sequence ID" value="MFC4210565.1"/>
    <property type="molecule type" value="Genomic_DNA"/>
</dbReference>
<dbReference type="Pfam" id="PF18050">
    <property type="entry name" value="Cyclophil_like2"/>
    <property type="match status" value="1"/>
</dbReference>
<feature type="signal peptide" evidence="1">
    <location>
        <begin position="1"/>
        <end position="22"/>
    </location>
</feature>
<accession>A0ABV8P7B5</accession>
<dbReference type="SUPFAM" id="SSF50891">
    <property type="entry name" value="Cyclophilin-like"/>
    <property type="match status" value="1"/>
</dbReference>
<evidence type="ECO:0000313" key="3">
    <source>
        <dbReference type="EMBL" id="MFC4210565.1"/>
    </source>
</evidence>
<dbReference type="InterPro" id="IPR041183">
    <property type="entry name" value="Cyclophilin-like"/>
</dbReference>
<proteinExistence type="predicted"/>
<dbReference type="Proteomes" id="UP001595789">
    <property type="component" value="Unassembled WGS sequence"/>
</dbReference>
<feature type="chain" id="PRO_5046713148" evidence="1">
    <location>
        <begin position="23"/>
        <end position="160"/>
    </location>
</feature>
<dbReference type="Gene3D" id="2.40.100.20">
    <property type="match status" value="1"/>
</dbReference>
<protein>
    <submittedName>
        <fullName evidence="3">Cyclophilin-like fold protein</fullName>
    </submittedName>
</protein>
<feature type="domain" description="Cyclophilin-like" evidence="2">
    <location>
        <begin position="50"/>
        <end position="158"/>
    </location>
</feature>
<dbReference type="RefSeq" id="WP_378982459.1">
    <property type="nucleotide sequence ID" value="NZ_JBHSBW010000007.1"/>
</dbReference>
<dbReference type="InterPro" id="IPR029000">
    <property type="entry name" value="Cyclophilin-like_dom_sf"/>
</dbReference>
<evidence type="ECO:0000256" key="1">
    <source>
        <dbReference type="SAM" id="SignalP"/>
    </source>
</evidence>
<dbReference type="PROSITE" id="PS51257">
    <property type="entry name" value="PROKAR_LIPOPROTEIN"/>
    <property type="match status" value="1"/>
</dbReference>
<evidence type="ECO:0000259" key="2">
    <source>
        <dbReference type="Pfam" id="PF18050"/>
    </source>
</evidence>
<keyword evidence="4" id="KW-1185">Reference proteome</keyword>
<gene>
    <name evidence="3" type="ORF">ACFOWA_05200</name>
</gene>